<evidence type="ECO:0000313" key="12">
    <source>
        <dbReference type="EMBL" id="BDS04999.1"/>
    </source>
</evidence>
<dbReference type="GO" id="GO:0005886">
    <property type="term" value="C:plasma membrane"/>
    <property type="evidence" value="ECO:0007669"/>
    <property type="project" value="UniProtKB-SubCell"/>
</dbReference>
<dbReference type="PRINTS" id="PR01853">
    <property type="entry name" value="YAJCTRNLCASE"/>
</dbReference>
<reference evidence="12" key="1">
    <citation type="submission" date="2024-07" db="EMBL/GenBank/DDBJ databases">
        <title>Complete genome sequence of Verrucomicrobiaceae bacterium NT6N.</title>
        <authorList>
            <person name="Huang C."/>
            <person name="Takami H."/>
            <person name="Hamasaki K."/>
        </authorList>
    </citation>
    <scope>NUCLEOTIDE SEQUENCE</scope>
    <source>
        <strain evidence="12">NT6N</strain>
    </source>
</reference>
<evidence type="ECO:0000256" key="6">
    <source>
        <dbReference type="ARBA" id="ARBA00022692"/>
    </source>
</evidence>
<evidence type="ECO:0000256" key="4">
    <source>
        <dbReference type="ARBA" id="ARBA00022448"/>
    </source>
</evidence>
<keyword evidence="6 11" id="KW-0812">Transmembrane</keyword>
<keyword evidence="10 11" id="KW-0472">Membrane</keyword>
<proteinExistence type="inferred from homology"/>
<keyword evidence="8 11" id="KW-1133">Transmembrane helix</keyword>
<keyword evidence="9" id="KW-0811">Translocation</keyword>
<evidence type="ECO:0000256" key="5">
    <source>
        <dbReference type="ARBA" id="ARBA00022475"/>
    </source>
</evidence>
<feature type="transmembrane region" description="Helical" evidence="11">
    <location>
        <begin position="20"/>
        <end position="38"/>
    </location>
</feature>
<dbReference type="EMBL" id="AP026866">
    <property type="protein sequence ID" value="BDS04999.1"/>
    <property type="molecule type" value="Genomic_DNA"/>
</dbReference>
<evidence type="ECO:0000256" key="1">
    <source>
        <dbReference type="ARBA" id="ARBA00004162"/>
    </source>
</evidence>
<evidence type="ECO:0000256" key="10">
    <source>
        <dbReference type="ARBA" id="ARBA00023136"/>
    </source>
</evidence>
<dbReference type="SMART" id="SM01323">
    <property type="entry name" value="YajC"/>
    <property type="match status" value="1"/>
</dbReference>
<dbReference type="NCBIfam" id="TIGR00739">
    <property type="entry name" value="yajC"/>
    <property type="match status" value="1"/>
</dbReference>
<protein>
    <recommendedName>
        <fullName evidence="3">Sec translocon accessory complex subunit YajC</fullName>
    </recommendedName>
</protein>
<dbReference type="AlphaFoldDB" id="A0AAT9FG99"/>
<organism evidence="12">
    <name type="scientific">Oceaniferula spumae</name>
    <dbReference type="NCBI Taxonomy" id="2979115"/>
    <lineage>
        <taxon>Bacteria</taxon>
        <taxon>Pseudomonadati</taxon>
        <taxon>Verrucomicrobiota</taxon>
        <taxon>Verrucomicrobiia</taxon>
        <taxon>Verrucomicrobiales</taxon>
        <taxon>Verrucomicrobiaceae</taxon>
        <taxon>Oceaniferula</taxon>
    </lineage>
</organism>
<sequence>MNYTLLLLAADEKTGGGLFGNPIIMMILMFVIFWVVLIRPQQKQRKALAAKQAALKKGDQVITIGGMHASVNAVSEKTVSLKLSEGVFVKYDKSAIATVLTAKADAADKKDA</sequence>
<accession>A0AAT9FG99</accession>
<evidence type="ECO:0000256" key="9">
    <source>
        <dbReference type="ARBA" id="ARBA00023010"/>
    </source>
</evidence>
<dbReference type="PANTHER" id="PTHR33909">
    <property type="entry name" value="SEC TRANSLOCON ACCESSORY COMPLEX SUBUNIT YAJC"/>
    <property type="match status" value="1"/>
</dbReference>
<evidence type="ECO:0000256" key="7">
    <source>
        <dbReference type="ARBA" id="ARBA00022927"/>
    </source>
</evidence>
<dbReference type="PANTHER" id="PTHR33909:SF1">
    <property type="entry name" value="SEC TRANSLOCON ACCESSORY COMPLEX SUBUNIT YAJC"/>
    <property type="match status" value="1"/>
</dbReference>
<keyword evidence="7" id="KW-0653">Protein transport</keyword>
<dbReference type="InterPro" id="IPR003849">
    <property type="entry name" value="Preprotein_translocase_YajC"/>
</dbReference>
<dbReference type="KEGG" id="osu:NT6N_00390"/>
<evidence type="ECO:0000256" key="8">
    <source>
        <dbReference type="ARBA" id="ARBA00022989"/>
    </source>
</evidence>
<evidence type="ECO:0000256" key="11">
    <source>
        <dbReference type="SAM" id="Phobius"/>
    </source>
</evidence>
<gene>
    <name evidence="12" type="primary">yajC</name>
    <name evidence="12" type="ORF">NT6N_00390</name>
</gene>
<dbReference type="GO" id="GO:0015031">
    <property type="term" value="P:protein transport"/>
    <property type="evidence" value="ECO:0007669"/>
    <property type="project" value="UniProtKB-KW"/>
</dbReference>
<dbReference type="Pfam" id="PF02699">
    <property type="entry name" value="YajC"/>
    <property type="match status" value="1"/>
</dbReference>
<comment type="similarity">
    <text evidence="2">Belongs to the YajC family.</text>
</comment>
<evidence type="ECO:0000256" key="2">
    <source>
        <dbReference type="ARBA" id="ARBA00006742"/>
    </source>
</evidence>
<keyword evidence="4" id="KW-0813">Transport</keyword>
<comment type="subcellular location">
    <subcellularLocation>
        <location evidence="1">Cell membrane</location>
        <topology evidence="1">Single-pass membrane protein</topology>
    </subcellularLocation>
</comment>
<name>A0AAT9FG99_9BACT</name>
<keyword evidence="5" id="KW-1003">Cell membrane</keyword>
<evidence type="ECO:0000256" key="3">
    <source>
        <dbReference type="ARBA" id="ARBA00014962"/>
    </source>
</evidence>